<dbReference type="GO" id="GO:0042742">
    <property type="term" value="P:defense response to bacterium"/>
    <property type="evidence" value="ECO:0007669"/>
    <property type="project" value="UniProtKB-KW"/>
</dbReference>
<dbReference type="SUPFAM" id="SSF69369">
    <property type="entry name" value="Cloacin translocation domain"/>
    <property type="match status" value="1"/>
</dbReference>
<dbReference type="GO" id="GO:0031640">
    <property type="term" value="P:killing of cells of another organism"/>
    <property type="evidence" value="ECO:0007669"/>
    <property type="project" value="UniProtKB-KW"/>
</dbReference>
<accession>A0AAU8DZN9</accession>
<evidence type="ECO:0000256" key="3">
    <source>
        <dbReference type="ARBA" id="ARBA00023048"/>
    </source>
</evidence>
<keyword evidence="6" id="KW-0472">Membrane</keyword>
<evidence type="ECO:0000256" key="6">
    <source>
        <dbReference type="SAM" id="Phobius"/>
    </source>
</evidence>
<keyword evidence="1" id="KW-0929">Antimicrobial</keyword>
<keyword evidence="3" id="KW-0078">Bacteriocin</keyword>
<dbReference type="AlphaFoldDB" id="A0AAU8DZN9"/>
<gene>
    <name evidence="8" type="ORF">ABVN21_19245</name>
</gene>
<reference evidence="8" key="1">
    <citation type="submission" date="2024-06" db="EMBL/GenBank/DDBJ databases">
        <title>The Caenorhabditis elegans bacterial microbiome influences microsporidia infection through nutrient limitation and inhibiting parasite invasion.</title>
        <authorList>
            <person name="Tamim El Jarkass H."/>
            <person name="Castelblanco S."/>
            <person name="Kaur M."/>
            <person name="Wan Y.C."/>
            <person name="Ellis A.E."/>
            <person name="Sheldon R.D."/>
            <person name="Lien E.C."/>
            <person name="Burton N.O."/>
            <person name="Wright G.D."/>
            <person name="Reinke A.W."/>
        </authorList>
    </citation>
    <scope>NUCLEOTIDE SEQUENCE</scope>
    <source>
        <strain evidence="8">MYb327</strain>
    </source>
</reference>
<evidence type="ECO:0000256" key="5">
    <source>
        <dbReference type="SAM" id="MobiDB-lite"/>
    </source>
</evidence>
<dbReference type="RefSeq" id="WP_339553362.1">
    <property type="nucleotide sequence ID" value="NZ_CP159258.1"/>
</dbReference>
<protein>
    <submittedName>
        <fullName evidence="8">S-type pyocin domain-containing protein</fullName>
    </submittedName>
</protein>
<keyword evidence="6" id="KW-1133">Transmembrane helix</keyword>
<evidence type="ECO:0000256" key="2">
    <source>
        <dbReference type="ARBA" id="ARBA00023022"/>
    </source>
</evidence>
<dbReference type="InterPro" id="IPR016128">
    <property type="entry name" value="Pyosin/cloacin_T_dom"/>
</dbReference>
<keyword evidence="4" id="KW-0175">Coiled coil</keyword>
<sequence>MSEKQGPPHHLPATDIRGEKGYIELDTTYIGKQPTPGKNPKGGGFSVPPTRAGGMGSGITNNEGLRRQTRDNIKAAEALIKNEYAAKSQELPNLTEVDIANMRAQFSVPASTPSQAYQHELNIRNLVIQHKTAELHAQTLLANTFYGHSPLNATIGDYLARAQALDKTVTPRGPAYSTWVTSYKAAYSAQLLTAQIQLLNNQQVHVQQLFSAAQAQEQRAAAEHARMAAEQARLEAEAEVQRQAEQLRLENQRQAEEGEALRKAMEAAQGARPFSVSGAAAASGPVFTVAAGTLAFDAATSLAIKTALRSATATAITALAAAVGTASGAVIVVGVATLVYYALQRNKEPYTLSVPLSGFTTYDADELHAIAEANGEIELPVVLGSKTTESTTEFVVATANNAAVPGKVPVRIATYDPLLNHYSAHHPGTPGIGMTWTPIVRLGNSSTALPVHEQNVVSYDGAILTALEGRIDTSPALDVYSFGGFIYVFPIESGIPPQYVVLSTPYDGATTIGKFSGRKFNPERSGGPILELDWRTATVTREGVDLVRLHTARLDQSDANDIMIKRLENILKGELALTDTDRRYYTHEIRELERFRLMGLSDVFMPEEGSQEWNNAHTATLEDFKLGASESLLYSADALEAGNKQIERIYENLLKGGFQ</sequence>
<evidence type="ECO:0000313" key="8">
    <source>
        <dbReference type="EMBL" id="XCG72878.1"/>
    </source>
</evidence>
<evidence type="ECO:0000259" key="7">
    <source>
        <dbReference type="Pfam" id="PF06958"/>
    </source>
</evidence>
<evidence type="ECO:0000256" key="4">
    <source>
        <dbReference type="SAM" id="Coils"/>
    </source>
</evidence>
<organism evidence="8">
    <name type="scientific">Pseudomonas sp. MYb327</name>
    <dbReference type="NCBI Taxonomy" id="2745230"/>
    <lineage>
        <taxon>Bacteria</taxon>
        <taxon>Pseudomonadati</taxon>
        <taxon>Pseudomonadota</taxon>
        <taxon>Gammaproteobacteria</taxon>
        <taxon>Pseudomonadales</taxon>
        <taxon>Pseudomonadaceae</taxon>
        <taxon>Pseudomonas</taxon>
    </lineage>
</organism>
<feature type="coiled-coil region" evidence="4">
    <location>
        <begin position="212"/>
        <end position="264"/>
    </location>
</feature>
<evidence type="ECO:0000256" key="1">
    <source>
        <dbReference type="ARBA" id="ARBA00022529"/>
    </source>
</evidence>
<keyword evidence="2" id="KW-0044">Antibiotic</keyword>
<feature type="region of interest" description="Disordered" evidence="5">
    <location>
        <begin position="30"/>
        <end position="63"/>
    </location>
</feature>
<keyword evidence="6" id="KW-0812">Transmembrane</keyword>
<feature type="transmembrane region" description="Helical" evidence="6">
    <location>
        <begin position="318"/>
        <end position="343"/>
    </location>
</feature>
<dbReference type="EMBL" id="CP159258">
    <property type="protein sequence ID" value="XCG72878.1"/>
    <property type="molecule type" value="Genomic_DNA"/>
</dbReference>
<dbReference type="InterPro" id="IPR036302">
    <property type="entry name" value="Pyosin/cloacin_T_dom_sf"/>
</dbReference>
<dbReference type="Pfam" id="PF06958">
    <property type="entry name" value="Pyocin_S"/>
    <property type="match status" value="1"/>
</dbReference>
<feature type="domain" description="Pyosin/cloacin translocation" evidence="7">
    <location>
        <begin position="367"/>
        <end position="501"/>
    </location>
</feature>
<name>A0AAU8DZN9_9PSED</name>
<proteinExistence type="predicted"/>